<evidence type="ECO:0000313" key="2">
    <source>
        <dbReference type="EMBL" id="EHN10414.1"/>
    </source>
</evidence>
<keyword evidence="3" id="KW-1185">Reference proteome</keyword>
<dbReference type="RefSeq" id="WP_007576137.1">
    <property type="nucleotide sequence ID" value="NZ_AGUD01000222.1"/>
</dbReference>
<protein>
    <submittedName>
        <fullName evidence="2">Para-aminobenzoate synthase aminase component</fullName>
        <ecNumber evidence="2">2.6.1.85</ecNumber>
    </submittedName>
</protein>
<keyword evidence="2" id="KW-0032">Aminotransferase</keyword>
<reference evidence="2 3" key="1">
    <citation type="journal article" date="2013" name="Biodegradation">
        <title>Quantitative proteomic analysis of ibuprofen-degrading Patulibacter sp. strain I11.</title>
        <authorList>
            <person name="Almeida B."/>
            <person name="Kjeldal H."/>
            <person name="Lolas I."/>
            <person name="Knudsen A.D."/>
            <person name="Carvalho G."/>
            <person name="Nielsen K.L."/>
            <person name="Barreto Crespo M.T."/>
            <person name="Stensballe A."/>
            <person name="Nielsen J.L."/>
        </authorList>
    </citation>
    <scope>NUCLEOTIDE SEQUENCE [LARGE SCALE GENOMIC DNA]</scope>
    <source>
        <strain evidence="2 3">I11</strain>
    </source>
</reference>
<accession>H0E7C7</accession>
<dbReference type="Proteomes" id="UP000005143">
    <property type="component" value="Unassembled WGS sequence"/>
</dbReference>
<dbReference type="PRINTS" id="PR00095">
    <property type="entry name" value="ANTSNTHASEI"/>
</dbReference>
<dbReference type="AlphaFoldDB" id="H0E7C7"/>
<organism evidence="2 3">
    <name type="scientific">Patulibacter medicamentivorans</name>
    <dbReference type="NCBI Taxonomy" id="1097667"/>
    <lineage>
        <taxon>Bacteria</taxon>
        <taxon>Bacillati</taxon>
        <taxon>Actinomycetota</taxon>
        <taxon>Thermoleophilia</taxon>
        <taxon>Solirubrobacterales</taxon>
        <taxon>Patulibacteraceae</taxon>
        <taxon>Patulibacter</taxon>
    </lineage>
</organism>
<dbReference type="SUPFAM" id="SSF56322">
    <property type="entry name" value="ADC synthase"/>
    <property type="match status" value="1"/>
</dbReference>
<dbReference type="InterPro" id="IPR015890">
    <property type="entry name" value="Chorismate_C"/>
</dbReference>
<gene>
    <name evidence="2" type="ORF">PAI11_27290</name>
</gene>
<evidence type="ECO:0000259" key="1">
    <source>
        <dbReference type="Pfam" id="PF00425"/>
    </source>
</evidence>
<dbReference type="InterPro" id="IPR005801">
    <property type="entry name" value="ADC_synthase"/>
</dbReference>
<dbReference type="Pfam" id="PF00425">
    <property type="entry name" value="Chorismate_bind"/>
    <property type="match status" value="1"/>
</dbReference>
<feature type="domain" description="Chorismate-utilising enzyme C-terminal" evidence="1">
    <location>
        <begin position="84"/>
        <end position="329"/>
    </location>
</feature>
<dbReference type="PATRIC" id="fig|1097667.3.peg.2709"/>
<comment type="caution">
    <text evidence="2">The sequence shown here is derived from an EMBL/GenBank/DDBJ whole genome shotgun (WGS) entry which is preliminary data.</text>
</comment>
<dbReference type="GO" id="GO:0046820">
    <property type="term" value="F:4-amino-4-deoxychorismate synthase activity"/>
    <property type="evidence" value="ECO:0007669"/>
    <property type="project" value="UniProtKB-EC"/>
</dbReference>
<dbReference type="Gene3D" id="3.60.120.10">
    <property type="entry name" value="Anthranilate synthase"/>
    <property type="match status" value="1"/>
</dbReference>
<sequence>MQPPSPLPPRAVVDGLRASDLVEISDDPAALEGGGRWAVVLDFEGRLTAARFARWEPLGEGAPDASPPWPPVPLGAWSSSLSADGFRAGVADVRERIAAGDVYQVNLCRTLAAMLDEATTLHGLHDRLAARHAAPHAAHVFLPDQGVDVACASPELFLRRDGDRVVSRPIKGTAATADGFLAKDRAENVMIVDLVRNDLGRVCVPGSVRATEICVPERHPGLVHLVSTVDGRLRPDAGWPALLDATFPPGSVVGAPKLAALDVIAELEPTARGPYCGAIGWIDGDRGTASLAVGIRTFWREGRTLRFGTGGGITWDSDPDGEWRETELKAARLLAVAAVSDPRG</sequence>
<name>H0E7C7_9ACTN</name>
<evidence type="ECO:0000313" key="3">
    <source>
        <dbReference type="Proteomes" id="UP000005143"/>
    </source>
</evidence>
<dbReference type="GO" id="GO:0000162">
    <property type="term" value="P:L-tryptophan biosynthetic process"/>
    <property type="evidence" value="ECO:0007669"/>
    <property type="project" value="TreeGrafter"/>
</dbReference>
<dbReference type="EMBL" id="AGUD01000222">
    <property type="protein sequence ID" value="EHN10414.1"/>
    <property type="molecule type" value="Genomic_DNA"/>
</dbReference>
<dbReference type="InterPro" id="IPR019999">
    <property type="entry name" value="Anth_synth_I-like"/>
</dbReference>
<proteinExistence type="predicted"/>
<dbReference type="EC" id="2.6.1.85" evidence="2"/>
<dbReference type="PANTHER" id="PTHR11236">
    <property type="entry name" value="AMINOBENZOATE/ANTHRANILATE SYNTHASE"/>
    <property type="match status" value="1"/>
</dbReference>
<keyword evidence="2" id="KW-0808">Transferase</keyword>
<dbReference type="PANTHER" id="PTHR11236:SF50">
    <property type="entry name" value="AMINODEOXYCHORISMATE SYNTHASE COMPONENT 1"/>
    <property type="match status" value="1"/>
</dbReference>